<dbReference type="InterPro" id="IPR004827">
    <property type="entry name" value="bZIP"/>
</dbReference>
<dbReference type="Pfam" id="PF07716">
    <property type="entry name" value="bZIP_2"/>
    <property type="match status" value="1"/>
</dbReference>
<accession>A0AAV2RAD6</accession>
<dbReference type="Proteomes" id="UP001497623">
    <property type="component" value="Unassembled WGS sequence"/>
</dbReference>
<comment type="caution">
    <text evidence="3">The sequence shown here is derived from an EMBL/GenBank/DDBJ whole genome shotgun (WGS) entry which is preliminary data.</text>
</comment>
<evidence type="ECO:0000313" key="3">
    <source>
        <dbReference type="EMBL" id="CAL4122020.1"/>
    </source>
</evidence>
<dbReference type="AlphaFoldDB" id="A0AAV2RAD6"/>
<dbReference type="GO" id="GO:0003700">
    <property type="term" value="F:DNA-binding transcription factor activity"/>
    <property type="evidence" value="ECO:0007669"/>
    <property type="project" value="InterPro"/>
</dbReference>
<name>A0AAV2RAD6_MEGNR</name>
<dbReference type="EMBL" id="CAXKWB010019515">
    <property type="protein sequence ID" value="CAL4122020.1"/>
    <property type="molecule type" value="Genomic_DNA"/>
</dbReference>
<protein>
    <recommendedName>
        <fullName evidence="2">BZIP domain-containing protein</fullName>
    </recommendedName>
</protein>
<reference evidence="3 4" key="1">
    <citation type="submission" date="2024-05" db="EMBL/GenBank/DDBJ databases">
        <authorList>
            <person name="Wallberg A."/>
        </authorList>
    </citation>
    <scope>NUCLEOTIDE SEQUENCE [LARGE SCALE GENOMIC DNA]</scope>
</reference>
<feature type="region of interest" description="Disordered" evidence="1">
    <location>
        <begin position="225"/>
        <end position="247"/>
    </location>
</feature>
<evidence type="ECO:0000259" key="2">
    <source>
        <dbReference type="Pfam" id="PF07716"/>
    </source>
</evidence>
<sequence length="280" mass="32766">MCCDIYLHLDIVKVINIDIMCDKVEGRDCGHSPKFILQNKIIMKRKLSLDNEEHPAPLDLSSKSRVIATPHGSKDLDKHNKPQHFHQTPPIQLYPYRNVRPQLIPIAYHNYREYTPAVRVPPLHNYPPNGLPTVAVSPASTSNHIFQSSNSLTTLEPVPYGRFTSQPYSTSQNIHEDPDSPMSISSFQYSDEELQRYPKGALRRQRILQNSLSEVEASQRVRTINNESSKRYRQRKHLAQKQTKDEEEKLLTKHCELKEQYDKLKQESDMYYSYFRRNWF</sequence>
<feature type="domain" description="BZIP" evidence="2">
    <location>
        <begin position="219"/>
        <end position="267"/>
    </location>
</feature>
<keyword evidence="4" id="KW-1185">Reference proteome</keyword>
<organism evidence="3 4">
    <name type="scientific">Meganyctiphanes norvegica</name>
    <name type="common">Northern krill</name>
    <name type="synonym">Thysanopoda norvegica</name>
    <dbReference type="NCBI Taxonomy" id="48144"/>
    <lineage>
        <taxon>Eukaryota</taxon>
        <taxon>Metazoa</taxon>
        <taxon>Ecdysozoa</taxon>
        <taxon>Arthropoda</taxon>
        <taxon>Crustacea</taxon>
        <taxon>Multicrustacea</taxon>
        <taxon>Malacostraca</taxon>
        <taxon>Eumalacostraca</taxon>
        <taxon>Eucarida</taxon>
        <taxon>Euphausiacea</taxon>
        <taxon>Euphausiidae</taxon>
        <taxon>Meganyctiphanes</taxon>
    </lineage>
</organism>
<gene>
    <name evidence="3" type="ORF">MNOR_LOCUS22794</name>
</gene>
<evidence type="ECO:0000313" key="4">
    <source>
        <dbReference type="Proteomes" id="UP001497623"/>
    </source>
</evidence>
<evidence type="ECO:0000256" key="1">
    <source>
        <dbReference type="SAM" id="MobiDB-lite"/>
    </source>
</evidence>
<dbReference type="CDD" id="cd14686">
    <property type="entry name" value="bZIP"/>
    <property type="match status" value="1"/>
</dbReference>
<proteinExistence type="predicted"/>